<dbReference type="InterPro" id="IPR001638">
    <property type="entry name" value="Solute-binding_3/MltF_N"/>
</dbReference>
<accession>A0ABW9XNF3</accession>
<feature type="chain" id="PRO_5045696096" evidence="3">
    <location>
        <begin position="26"/>
        <end position="292"/>
    </location>
</feature>
<gene>
    <name evidence="6" type="ORF">GT019_09440</name>
</gene>
<evidence type="ECO:0000259" key="5">
    <source>
        <dbReference type="SMART" id="SM00079"/>
    </source>
</evidence>
<dbReference type="Pfam" id="PF00497">
    <property type="entry name" value="SBP_bac_3"/>
    <property type="match status" value="1"/>
</dbReference>
<feature type="domain" description="Ionotropic glutamate receptor C-terminal" evidence="5">
    <location>
        <begin position="59"/>
        <end position="281"/>
    </location>
</feature>
<keyword evidence="1 3" id="KW-0732">Signal</keyword>
<dbReference type="EMBL" id="JAAAMV010000004">
    <property type="protein sequence ID" value="NBD24096.1"/>
    <property type="molecule type" value="Genomic_DNA"/>
</dbReference>
<dbReference type="SMART" id="SM00062">
    <property type="entry name" value="PBPb"/>
    <property type="match status" value="1"/>
</dbReference>
<name>A0ABW9XNF3_9BACL</name>
<dbReference type="PROSITE" id="PS51257">
    <property type="entry name" value="PROKAR_LIPOPROTEIN"/>
    <property type="match status" value="1"/>
</dbReference>
<reference evidence="6 7" key="1">
    <citation type="submission" date="2020-01" db="EMBL/GenBank/DDBJ databases">
        <title>Paenibacillus soybeanensis sp. nov. isolated from the nodules of soybean (Glycine max(L.) Merr).</title>
        <authorList>
            <person name="Wang H."/>
        </authorList>
    </citation>
    <scope>NUCLEOTIDE SEQUENCE [LARGE SCALE GENOMIC DNA]</scope>
    <source>
        <strain evidence="6 7">T1</strain>
    </source>
</reference>
<dbReference type="Gene3D" id="3.40.190.10">
    <property type="entry name" value="Periplasmic binding protein-like II"/>
    <property type="match status" value="2"/>
</dbReference>
<evidence type="ECO:0000313" key="7">
    <source>
        <dbReference type="Proteomes" id="UP000665561"/>
    </source>
</evidence>
<proteinExistence type="predicted"/>
<dbReference type="RefSeq" id="WP_161742898.1">
    <property type="nucleotide sequence ID" value="NZ_JAAAMV010000004.1"/>
</dbReference>
<sequence length="292" mass="31593">MNKRYTLGMLTLVAAITLSGCGAKKANDAEGAANGGNNGAANSSNESNATSGSGADDTTYLFASDGSYAPMEYMDKDVLKGFDIDFLDAVMKEAGLKYEVRNVAWDAMLESVKQGKEYQAGISSISITDERKQTYDFSAPYFESTNVILVKEDSDIKSASDLKGKKVAVQGGTTADILMTKIIGEGNTDLKKFDSNAVALLELDQGGADAVVADIAIVRDYIKNNPDKKLKEVLDNTNFTPEYYGIAYPKDSGLKAKLDPAIKAVIENGKYAEIYKKWFNEEPDTTHLTETE</sequence>
<evidence type="ECO:0000256" key="2">
    <source>
        <dbReference type="SAM" id="MobiDB-lite"/>
    </source>
</evidence>
<feature type="compositionally biased region" description="Low complexity" evidence="2">
    <location>
        <begin position="39"/>
        <end position="54"/>
    </location>
</feature>
<evidence type="ECO:0000259" key="4">
    <source>
        <dbReference type="SMART" id="SM00062"/>
    </source>
</evidence>
<organism evidence="6 7">
    <name type="scientific">Paenibacillus glycinis</name>
    <dbReference type="NCBI Taxonomy" id="2697035"/>
    <lineage>
        <taxon>Bacteria</taxon>
        <taxon>Bacillati</taxon>
        <taxon>Bacillota</taxon>
        <taxon>Bacilli</taxon>
        <taxon>Bacillales</taxon>
        <taxon>Paenibacillaceae</taxon>
        <taxon>Paenibacillus</taxon>
    </lineage>
</organism>
<dbReference type="SMART" id="SM00079">
    <property type="entry name" value="PBPe"/>
    <property type="match status" value="1"/>
</dbReference>
<protein>
    <submittedName>
        <fullName evidence="6">Transporter substrate-binding domain-containing protein</fullName>
    </submittedName>
</protein>
<comment type="caution">
    <text evidence="6">The sequence shown here is derived from an EMBL/GenBank/DDBJ whole genome shotgun (WGS) entry which is preliminary data.</text>
</comment>
<evidence type="ECO:0000256" key="3">
    <source>
        <dbReference type="SAM" id="SignalP"/>
    </source>
</evidence>
<dbReference type="Proteomes" id="UP000665561">
    <property type="component" value="Unassembled WGS sequence"/>
</dbReference>
<keyword evidence="7" id="KW-1185">Reference proteome</keyword>
<dbReference type="CDD" id="cd13624">
    <property type="entry name" value="PBP2_Arg_Lys_His"/>
    <property type="match status" value="1"/>
</dbReference>
<feature type="domain" description="Solute-binding protein family 3/N-terminal" evidence="4">
    <location>
        <begin position="59"/>
        <end position="282"/>
    </location>
</feature>
<evidence type="ECO:0000256" key="1">
    <source>
        <dbReference type="ARBA" id="ARBA00022729"/>
    </source>
</evidence>
<evidence type="ECO:0000313" key="6">
    <source>
        <dbReference type="EMBL" id="NBD24096.1"/>
    </source>
</evidence>
<dbReference type="PANTHER" id="PTHR35936">
    <property type="entry name" value="MEMBRANE-BOUND LYTIC MUREIN TRANSGLYCOSYLASE F"/>
    <property type="match status" value="1"/>
</dbReference>
<feature type="signal peptide" evidence="3">
    <location>
        <begin position="1"/>
        <end position="25"/>
    </location>
</feature>
<dbReference type="PANTHER" id="PTHR35936:SF17">
    <property type="entry name" value="ARGININE-BINDING EXTRACELLULAR PROTEIN ARTP"/>
    <property type="match status" value="1"/>
</dbReference>
<dbReference type="SUPFAM" id="SSF53850">
    <property type="entry name" value="Periplasmic binding protein-like II"/>
    <property type="match status" value="1"/>
</dbReference>
<dbReference type="InterPro" id="IPR001320">
    <property type="entry name" value="Iontro_rcpt_C"/>
</dbReference>
<feature type="region of interest" description="Disordered" evidence="2">
    <location>
        <begin position="35"/>
        <end position="54"/>
    </location>
</feature>